<proteinExistence type="predicted"/>
<dbReference type="EMBL" id="BART01019491">
    <property type="protein sequence ID" value="GAG86830.1"/>
    <property type="molecule type" value="Genomic_DNA"/>
</dbReference>
<comment type="caution">
    <text evidence="1">The sequence shown here is derived from an EMBL/GenBank/DDBJ whole genome shotgun (WGS) entry which is preliminary data.</text>
</comment>
<dbReference type="InterPro" id="IPR010995">
    <property type="entry name" value="DNA_repair_Rad51/TF_NusA_a-hlx"/>
</dbReference>
<evidence type="ECO:0008006" key="2">
    <source>
        <dbReference type="Google" id="ProtNLM"/>
    </source>
</evidence>
<dbReference type="AlphaFoldDB" id="X1AVS9"/>
<dbReference type="Gene3D" id="1.10.150.20">
    <property type="entry name" value="5' to 3' exonuclease, C-terminal subdomain"/>
    <property type="match status" value="1"/>
</dbReference>
<dbReference type="Pfam" id="PF14520">
    <property type="entry name" value="HHH_5"/>
    <property type="match status" value="1"/>
</dbReference>
<evidence type="ECO:0000313" key="1">
    <source>
        <dbReference type="EMBL" id="GAG86830.1"/>
    </source>
</evidence>
<reference evidence="1" key="1">
    <citation type="journal article" date="2014" name="Front. Microbiol.">
        <title>High frequency of phylogenetically diverse reductive dehalogenase-homologous genes in deep subseafloor sedimentary metagenomes.</title>
        <authorList>
            <person name="Kawai M."/>
            <person name="Futagami T."/>
            <person name="Toyoda A."/>
            <person name="Takaki Y."/>
            <person name="Nishi S."/>
            <person name="Hori S."/>
            <person name="Arai W."/>
            <person name="Tsubouchi T."/>
            <person name="Morono Y."/>
            <person name="Uchiyama I."/>
            <person name="Ito T."/>
            <person name="Fujiyama A."/>
            <person name="Inagaki F."/>
            <person name="Takami H."/>
        </authorList>
    </citation>
    <scope>NUCLEOTIDE SEQUENCE</scope>
    <source>
        <strain evidence="1">Expedition CK06-06</strain>
    </source>
</reference>
<sequence length="140" mass="15534">MTLDIQLVNGIGKKTAERMKQKGIDSIESLASSNVEDLSKISGIGNTTAKRYINTAQNYLENIKEKERGANIIKEEISPFSTSLEEIIDVPKTSLLEDISLLKEELVNQNSSSSNSKKILDVPRLSEKSLDIVQAYTDNF</sequence>
<accession>X1AVS9</accession>
<gene>
    <name evidence="1" type="ORF">S01H4_36459</name>
</gene>
<dbReference type="GO" id="GO:0000166">
    <property type="term" value="F:nucleotide binding"/>
    <property type="evidence" value="ECO:0007669"/>
    <property type="project" value="InterPro"/>
</dbReference>
<dbReference type="SUPFAM" id="SSF47794">
    <property type="entry name" value="Rad51 N-terminal domain-like"/>
    <property type="match status" value="1"/>
</dbReference>
<protein>
    <recommendedName>
        <fullName evidence="2">DUF4332 domain-containing protein</fullName>
    </recommendedName>
</protein>
<name>X1AVS9_9ZZZZ</name>
<organism evidence="1">
    <name type="scientific">marine sediment metagenome</name>
    <dbReference type="NCBI Taxonomy" id="412755"/>
    <lineage>
        <taxon>unclassified sequences</taxon>
        <taxon>metagenomes</taxon>
        <taxon>ecological metagenomes</taxon>
    </lineage>
</organism>